<feature type="DNA-binding region" description="H-T-H motif" evidence="2">
    <location>
        <begin position="42"/>
        <end position="61"/>
    </location>
</feature>
<dbReference type="Gene3D" id="1.10.357.10">
    <property type="entry name" value="Tetracycline Repressor, domain 2"/>
    <property type="match status" value="1"/>
</dbReference>
<dbReference type="InterPro" id="IPR009057">
    <property type="entry name" value="Homeodomain-like_sf"/>
</dbReference>
<dbReference type="PANTHER" id="PTHR30055">
    <property type="entry name" value="HTH-TYPE TRANSCRIPTIONAL REGULATOR RUTR"/>
    <property type="match status" value="1"/>
</dbReference>
<dbReference type="RefSeq" id="WP_181642152.1">
    <property type="nucleotide sequence ID" value="NZ_CCXJ01000490.1"/>
</dbReference>
<comment type="caution">
    <text evidence="5">The sequence shown here is derived from an EMBL/GenBank/DDBJ whole genome shotgun (WGS) entry which is preliminary data.</text>
</comment>
<feature type="domain" description="HTH tetR-type" evidence="4">
    <location>
        <begin position="19"/>
        <end position="79"/>
    </location>
</feature>
<evidence type="ECO:0000313" key="6">
    <source>
        <dbReference type="Proteomes" id="UP001240447"/>
    </source>
</evidence>
<accession>A0ABT9NLG6</accession>
<dbReference type="SUPFAM" id="SSF46689">
    <property type="entry name" value="Homeodomain-like"/>
    <property type="match status" value="1"/>
</dbReference>
<dbReference type="Pfam" id="PF00440">
    <property type="entry name" value="TetR_N"/>
    <property type="match status" value="1"/>
</dbReference>
<dbReference type="InterPro" id="IPR050109">
    <property type="entry name" value="HTH-type_TetR-like_transc_reg"/>
</dbReference>
<keyword evidence="6" id="KW-1185">Reference proteome</keyword>
<dbReference type="InterPro" id="IPR001647">
    <property type="entry name" value="HTH_TetR"/>
</dbReference>
<evidence type="ECO:0000256" key="3">
    <source>
        <dbReference type="SAM" id="MobiDB-lite"/>
    </source>
</evidence>
<dbReference type="EMBL" id="JAUSQM010000001">
    <property type="protein sequence ID" value="MDP9821263.1"/>
    <property type="molecule type" value="Genomic_DNA"/>
</dbReference>
<reference evidence="5 6" key="1">
    <citation type="submission" date="2023-07" db="EMBL/GenBank/DDBJ databases">
        <title>Sequencing the genomes of 1000 actinobacteria strains.</title>
        <authorList>
            <person name="Klenk H.-P."/>
        </authorList>
    </citation>
    <scope>NUCLEOTIDE SEQUENCE [LARGE SCALE GENOMIC DNA]</scope>
    <source>
        <strain evidence="5 6">GD13</strain>
    </source>
</reference>
<sequence>MADGGAGGATATSTSPRGVSTRDALLDRAAEVTCGPGWSTITMAKLADSAGVSRQTVYNEFGSKSGLAEALVMRELRRFLAVVEAELASGDDVVDAIRRTTVAVLRLAADNPLLHAVLSASHGAGNDLLPLLTSHSAGLIDTASTVVAEHLERFALGLPEEQVAASIDGIVRLVLSHVMQPGGTPTETADQVAWLVSRVLAD</sequence>
<feature type="region of interest" description="Disordered" evidence="3">
    <location>
        <begin position="1"/>
        <end position="20"/>
    </location>
</feature>
<keyword evidence="1 2" id="KW-0238">DNA-binding</keyword>
<evidence type="ECO:0000313" key="5">
    <source>
        <dbReference type="EMBL" id="MDP9821263.1"/>
    </source>
</evidence>
<protein>
    <submittedName>
        <fullName evidence="5">AcrR family transcriptional regulator</fullName>
    </submittedName>
</protein>
<evidence type="ECO:0000256" key="1">
    <source>
        <dbReference type="ARBA" id="ARBA00023125"/>
    </source>
</evidence>
<gene>
    <name evidence="5" type="ORF">J2S59_001072</name>
</gene>
<name>A0ABT9NLG6_9ACTN</name>
<dbReference type="Pfam" id="PF18556">
    <property type="entry name" value="TetR_C_35"/>
    <property type="match status" value="1"/>
</dbReference>
<organism evidence="5 6">
    <name type="scientific">Nocardioides massiliensis</name>
    <dbReference type="NCBI Taxonomy" id="1325935"/>
    <lineage>
        <taxon>Bacteria</taxon>
        <taxon>Bacillati</taxon>
        <taxon>Actinomycetota</taxon>
        <taxon>Actinomycetes</taxon>
        <taxon>Propionibacteriales</taxon>
        <taxon>Nocardioidaceae</taxon>
        <taxon>Nocardioides</taxon>
    </lineage>
</organism>
<dbReference type="InterPro" id="IPR040611">
    <property type="entry name" value="AlkX_C"/>
</dbReference>
<evidence type="ECO:0000256" key="2">
    <source>
        <dbReference type="PROSITE-ProRule" id="PRU00335"/>
    </source>
</evidence>
<dbReference type="PROSITE" id="PS50977">
    <property type="entry name" value="HTH_TETR_2"/>
    <property type="match status" value="1"/>
</dbReference>
<proteinExistence type="predicted"/>
<dbReference type="Proteomes" id="UP001240447">
    <property type="component" value="Unassembled WGS sequence"/>
</dbReference>
<dbReference type="PANTHER" id="PTHR30055:SF146">
    <property type="entry name" value="HTH-TYPE TRANSCRIPTIONAL DUAL REGULATOR CECR"/>
    <property type="match status" value="1"/>
</dbReference>
<evidence type="ECO:0000259" key="4">
    <source>
        <dbReference type="PROSITE" id="PS50977"/>
    </source>
</evidence>